<dbReference type="Gramene" id="OBART12G07990.1">
    <property type="protein sequence ID" value="OBART12G07990.1"/>
    <property type="gene ID" value="OBART12G07990"/>
</dbReference>
<reference evidence="8" key="2">
    <citation type="submission" date="2015-03" db="UniProtKB">
        <authorList>
            <consortium name="EnsemblPlants"/>
        </authorList>
    </citation>
    <scope>IDENTIFICATION</scope>
</reference>
<accession>A0A0D3HT50</accession>
<keyword evidence="4" id="KW-0804">Transcription</keyword>
<dbReference type="HOGENOM" id="CLU_837775_0_0_1"/>
<name>A0A0D3HT50_9ORYZ</name>
<dbReference type="EnsemblPlants" id="OBART12G07990.1">
    <property type="protein sequence ID" value="OBART12G07990.1"/>
    <property type="gene ID" value="OBART12G07990"/>
</dbReference>
<feature type="compositionally biased region" description="Basic and acidic residues" evidence="6">
    <location>
        <begin position="1"/>
        <end position="10"/>
    </location>
</feature>
<dbReference type="InterPro" id="IPR042197">
    <property type="entry name" value="Apaf_helical"/>
</dbReference>
<dbReference type="SUPFAM" id="SSF52540">
    <property type="entry name" value="P-loop containing nucleoside triphosphate hydrolases"/>
    <property type="match status" value="1"/>
</dbReference>
<dbReference type="GO" id="GO:0098542">
    <property type="term" value="P:defense response to other organism"/>
    <property type="evidence" value="ECO:0007669"/>
    <property type="project" value="TreeGrafter"/>
</dbReference>
<dbReference type="eggNOG" id="KOG4658">
    <property type="taxonomic scope" value="Eukaryota"/>
</dbReference>
<evidence type="ECO:0000256" key="2">
    <source>
        <dbReference type="ARBA" id="ARBA00023015"/>
    </source>
</evidence>
<evidence type="ECO:0000256" key="4">
    <source>
        <dbReference type="ARBA" id="ARBA00023163"/>
    </source>
</evidence>
<evidence type="ECO:0000256" key="6">
    <source>
        <dbReference type="SAM" id="MobiDB-lite"/>
    </source>
</evidence>
<dbReference type="PaxDb" id="65489-OBART12G07990.1"/>
<sequence length="332" mass="37179">MVAAAIRREGSSSMSNATAAEDAEDCSATSLMPESKKEEGKGEMGGVVRSFSTQFAEFEAFSIPFSEQYINEHLPIEDLLVTVVGSTVSYPMRLMKSKGKQATFTTGWNKLVGDKLFELCDVCVFMFSENDAELTLSLELLNNSFMYDHSSTLMRKYDDRIINLIVLTYLIVVDDIWDIGAWKVVSCAFPENNLGSIIITTTRNAAVAKACSRTTSEGYLHSMQPLAEQESQRLFYRRAFNSESCCPPHLEDISHAIISKCRGLPLAIISIASLLATKSDSEDQWVQVHDTIGASLNSEARVRKILMLSYYDLPYPPKKYPLYLSMYPEDWL</sequence>
<keyword evidence="3" id="KW-0238">DNA-binding</keyword>
<evidence type="ECO:0000313" key="9">
    <source>
        <dbReference type="Proteomes" id="UP000026960"/>
    </source>
</evidence>
<comment type="subcellular location">
    <subcellularLocation>
        <location evidence="1">Nucleus</location>
    </subcellularLocation>
</comment>
<evidence type="ECO:0000256" key="3">
    <source>
        <dbReference type="ARBA" id="ARBA00023125"/>
    </source>
</evidence>
<dbReference type="InterPro" id="IPR044974">
    <property type="entry name" value="Disease_R_plants"/>
</dbReference>
<evidence type="ECO:0000256" key="1">
    <source>
        <dbReference type="ARBA" id="ARBA00004123"/>
    </source>
</evidence>
<dbReference type="InterPro" id="IPR002182">
    <property type="entry name" value="NB-ARC"/>
</dbReference>
<dbReference type="InterPro" id="IPR027417">
    <property type="entry name" value="P-loop_NTPase"/>
</dbReference>
<dbReference type="GO" id="GO:0005634">
    <property type="term" value="C:nucleus"/>
    <property type="evidence" value="ECO:0007669"/>
    <property type="project" value="UniProtKB-SubCell"/>
</dbReference>
<dbReference type="PANTHER" id="PTHR23155">
    <property type="entry name" value="DISEASE RESISTANCE PROTEIN RP"/>
    <property type="match status" value="1"/>
</dbReference>
<dbReference type="GO" id="GO:0043531">
    <property type="term" value="F:ADP binding"/>
    <property type="evidence" value="ECO:0007669"/>
    <property type="project" value="InterPro"/>
</dbReference>
<dbReference type="GO" id="GO:0003677">
    <property type="term" value="F:DNA binding"/>
    <property type="evidence" value="ECO:0007669"/>
    <property type="project" value="UniProtKB-KW"/>
</dbReference>
<evidence type="ECO:0000256" key="5">
    <source>
        <dbReference type="ARBA" id="ARBA00023242"/>
    </source>
</evidence>
<protein>
    <recommendedName>
        <fullName evidence="7">NB-ARC domain-containing protein</fullName>
    </recommendedName>
</protein>
<dbReference type="PANTHER" id="PTHR23155:SF1167">
    <property type="entry name" value="OS08G0412100 PROTEIN"/>
    <property type="match status" value="1"/>
</dbReference>
<keyword evidence="5" id="KW-0539">Nucleus</keyword>
<dbReference type="SUPFAM" id="SSF101936">
    <property type="entry name" value="DNA-binding pseudobarrel domain"/>
    <property type="match status" value="1"/>
</dbReference>
<dbReference type="Pfam" id="PF00931">
    <property type="entry name" value="NB-ARC"/>
    <property type="match status" value="1"/>
</dbReference>
<reference evidence="8" key="1">
    <citation type="journal article" date="2009" name="Rice">
        <title>De Novo Next Generation Sequencing of Plant Genomes.</title>
        <authorList>
            <person name="Rounsley S."/>
            <person name="Marri P.R."/>
            <person name="Yu Y."/>
            <person name="He R."/>
            <person name="Sisneros N."/>
            <person name="Goicoechea J.L."/>
            <person name="Lee S.J."/>
            <person name="Angelova A."/>
            <person name="Kudrna D."/>
            <person name="Luo M."/>
            <person name="Affourtit J."/>
            <person name="Desany B."/>
            <person name="Knight J."/>
            <person name="Niazi F."/>
            <person name="Egholm M."/>
            <person name="Wing R.A."/>
        </authorList>
    </citation>
    <scope>NUCLEOTIDE SEQUENCE [LARGE SCALE GENOMIC DNA]</scope>
    <source>
        <strain evidence="8">cv. IRGC 105608</strain>
    </source>
</reference>
<organism evidence="8">
    <name type="scientific">Oryza barthii</name>
    <dbReference type="NCBI Taxonomy" id="65489"/>
    <lineage>
        <taxon>Eukaryota</taxon>
        <taxon>Viridiplantae</taxon>
        <taxon>Streptophyta</taxon>
        <taxon>Embryophyta</taxon>
        <taxon>Tracheophyta</taxon>
        <taxon>Spermatophyta</taxon>
        <taxon>Magnoliopsida</taxon>
        <taxon>Liliopsida</taxon>
        <taxon>Poales</taxon>
        <taxon>Poaceae</taxon>
        <taxon>BOP clade</taxon>
        <taxon>Oryzoideae</taxon>
        <taxon>Oryzeae</taxon>
        <taxon>Oryzinae</taxon>
        <taxon>Oryza</taxon>
    </lineage>
</organism>
<keyword evidence="9" id="KW-1185">Reference proteome</keyword>
<feature type="domain" description="NB-ARC" evidence="7">
    <location>
        <begin position="160"/>
        <end position="244"/>
    </location>
</feature>
<dbReference type="InterPro" id="IPR015300">
    <property type="entry name" value="DNA-bd_pseudobarrel_sf"/>
</dbReference>
<proteinExistence type="predicted"/>
<feature type="region of interest" description="Disordered" evidence="6">
    <location>
        <begin position="1"/>
        <end position="44"/>
    </location>
</feature>
<dbReference type="Gene3D" id="1.10.8.430">
    <property type="entry name" value="Helical domain of apoptotic protease-activating factors"/>
    <property type="match status" value="1"/>
</dbReference>
<dbReference type="Gene3D" id="3.40.50.300">
    <property type="entry name" value="P-loop containing nucleotide triphosphate hydrolases"/>
    <property type="match status" value="1"/>
</dbReference>
<dbReference type="Proteomes" id="UP000026960">
    <property type="component" value="Chromosome 12"/>
</dbReference>
<evidence type="ECO:0000259" key="7">
    <source>
        <dbReference type="Pfam" id="PF00931"/>
    </source>
</evidence>
<dbReference type="AlphaFoldDB" id="A0A0D3HT50"/>
<keyword evidence="2" id="KW-0805">Transcription regulation</keyword>
<dbReference type="STRING" id="65489.A0A0D3HT50"/>
<evidence type="ECO:0000313" key="8">
    <source>
        <dbReference type="EnsemblPlants" id="OBART12G07990.1"/>
    </source>
</evidence>